<organism evidence="6 7">
    <name type="scientific">Rhizobium lusitanum</name>
    <dbReference type="NCBI Taxonomy" id="293958"/>
    <lineage>
        <taxon>Bacteria</taxon>
        <taxon>Pseudomonadati</taxon>
        <taxon>Pseudomonadota</taxon>
        <taxon>Alphaproteobacteria</taxon>
        <taxon>Hyphomicrobiales</taxon>
        <taxon>Rhizobiaceae</taxon>
        <taxon>Rhizobium/Agrobacterium group</taxon>
        <taxon>Rhizobium</taxon>
    </lineage>
</organism>
<dbReference type="Proteomes" id="UP000199205">
    <property type="component" value="Unassembled WGS sequence"/>
</dbReference>
<keyword evidence="2" id="KW-0479">Metal-binding</keyword>
<evidence type="ECO:0000256" key="5">
    <source>
        <dbReference type="ARBA" id="ARBA00024029"/>
    </source>
</evidence>
<protein>
    <submittedName>
        <fullName evidence="6">Creatinine amidohydrolase</fullName>
    </submittedName>
</protein>
<evidence type="ECO:0000256" key="3">
    <source>
        <dbReference type="ARBA" id="ARBA00022801"/>
    </source>
</evidence>
<dbReference type="OrthoDB" id="9801445at2"/>
<dbReference type="InterPro" id="IPR024087">
    <property type="entry name" value="Creatininase-like_sf"/>
</dbReference>
<sequence>MTSSRDDATIKHTTGFAFMTSPDAKALSKSGRKRQVAILPVGAVEQHGPHLPLGVDIWLAHAVALATAEGEEGMRVCEPLAYGSSHHHRAFAGTMSLSPDTFIAVLVDLCTCLSEDGFLPVILNGHGGNRAAMQVAITKLGQRGITSAGFSYFDLIADIAAEVLPDAAGGTGHACALETSLMMHVVPASVREPLIPEGTTPPSWPDPHLFAGSAVTVWRPFETIRDNGVIGTPSEASRQAGETLFAAAVERSRATILRIQKDYGQRRPS</sequence>
<dbReference type="AlphaFoldDB" id="A0A1C3WNL7"/>
<proteinExistence type="inferred from homology"/>
<dbReference type="SUPFAM" id="SSF102215">
    <property type="entry name" value="Creatininase"/>
    <property type="match status" value="1"/>
</dbReference>
<dbReference type="InterPro" id="IPR003785">
    <property type="entry name" value="Creatininase/forma_Hydrolase"/>
</dbReference>
<accession>A0A1C3WNL7</accession>
<evidence type="ECO:0000313" key="7">
    <source>
        <dbReference type="Proteomes" id="UP000199205"/>
    </source>
</evidence>
<gene>
    <name evidence="6" type="ORF">GA0061101_11451</name>
</gene>
<comment type="cofactor">
    <cofactor evidence="1">
        <name>Zn(2+)</name>
        <dbReference type="ChEBI" id="CHEBI:29105"/>
    </cofactor>
</comment>
<reference evidence="6 7" key="1">
    <citation type="submission" date="2016-08" db="EMBL/GenBank/DDBJ databases">
        <authorList>
            <person name="Seilhamer J.J."/>
        </authorList>
    </citation>
    <scope>NUCLEOTIDE SEQUENCE [LARGE SCALE GENOMIC DNA]</scope>
    <source>
        <strain evidence="6 7">P1-7</strain>
    </source>
</reference>
<name>A0A1C3WNL7_9HYPH</name>
<dbReference type="Gene3D" id="3.40.50.10310">
    <property type="entry name" value="Creatininase"/>
    <property type="match status" value="1"/>
</dbReference>
<dbReference type="GO" id="GO:0009231">
    <property type="term" value="P:riboflavin biosynthetic process"/>
    <property type="evidence" value="ECO:0007669"/>
    <property type="project" value="TreeGrafter"/>
</dbReference>
<keyword evidence="3 6" id="KW-0378">Hydrolase</keyword>
<dbReference type="GO" id="GO:0016811">
    <property type="term" value="F:hydrolase activity, acting on carbon-nitrogen (but not peptide) bonds, in linear amides"/>
    <property type="evidence" value="ECO:0007669"/>
    <property type="project" value="TreeGrafter"/>
</dbReference>
<evidence type="ECO:0000256" key="4">
    <source>
        <dbReference type="ARBA" id="ARBA00022833"/>
    </source>
</evidence>
<evidence type="ECO:0000256" key="1">
    <source>
        <dbReference type="ARBA" id="ARBA00001947"/>
    </source>
</evidence>
<dbReference type="EMBL" id="FMAF01000014">
    <property type="protein sequence ID" value="SCB41682.1"/>
    <property type="molecule type" value="Genomic_DNA"/>
</dbReference>
<dbReference type="PANTHER" id="PTHR35005:SF1">
    <property type="entry name" value="2-AMINO-5-FORMYLAMINO-6-RIBOSYLAMINOPYRIMIDIN-4(3H)-ONE 5'-MONOPHOSPHATE DEFORMYLASE"/>
    <property type="match status" value="1"/>
</dbReference>
<keyword evidence="4" id="KW-0862">Zinc</keyword>
<dbReference type="Pfam" id="PF02633">
    <property type="entry name" value="Creatininase"/>
    <property type="match status" value="1"/>
</dbReference>
<evidence type="ECO:0000256" key="2">
    <source>
        <dbReference type="ARBA" id="ARBA00022723"/>
    </source>
</evidence>
<comment type="similarity">
    <text evidence="5">Belongs to the creatininase superfamily.</text>
</comment>
<evidence type="ECO:0000313" key="6">
    <source>
        <dbReference type="EMBL" id="SCB41682.1"/>
    </source>
</evidence>
<dbReference type="PANTHER" id="PTHR35005">
    <property type="entry name" value="3-DEHYDRO-SCYLLO-INOSOSE HYDROLASE"/>
    <property type="match status" value="1"/>
</dbReference>
<dbReference type="GO" id="GO:0046872">
    <property type="term" value="F:metal ion binding"/>
    <property type="evidence" value="ECO:0007669"/>
    <property type="project" value="UniProtKB-KW"/>
</dbReference>
<dbReference type="RefSeq" id="WP_051963608.1">
    <property type="nucleotide sequence ID" value="NZ_FMAF01000014.1"/>
</dbReference>